<evidence type="ECO:0000256" key="4">
    <source>
        <dbReference type="SAM" id="MobiDB-lite"/>
    </source>
</evidence>
<keyword evidence="2" id="KW-0560">Oxidoreductase</keyword>
<dbReference type="Pfam" id="PF00248">
    <property type="entry name" value="Aldo_ket_red"/>
    <property type="match status" value="1"/>
</dbReference>
<dbReference type="GO" id="GO:0016491">
    <property type="term" value="F:oxidoreductase activity"/>
    <property type="evidence" value="ECO:0007669"/>
    <property type="project" value="UniProtKB-KW"/>
</dbReference>
<dbReference type="PANTHER" id="PTHR43364:SF7">
    <property type="entry name" value="NADP-DEPENDENT OXIDOREDUCTASE DOMAIN-CONTAINING PROTEIN-RELATED"/>
    <property type="match status" value="1"/>
</dbReference>
<dbReference type="OrthoDB" id="48988at2759"/>
<dbReference type="InterPro" id="IPR023210">
    <property type="entry name" value="NADP_OxRdtase_dom"/>
</dbReference>
<feature type="compositionally biased region" description="Polar residues" evidence="4">
    <location>
        <begin position="380"/>
        <end position="392"/>
    </location>
</feature>
<feature type="region of interest" description="Disordered" evidence="4">
    <location>
        <begin position="371"/>
        <end position="392"/>
    </location>
</feature>
<dbReference type="GeneID" id="59294086"/>
<proteinExistence type="inferred from homology"/>
<name>A0A8H6CN81_9LECA</name>
<evidence type="ECO:0000256" key="3">
    <source>
        <dbReference type="ARBA" id="ARBA00038157"/>
    </source>
</evidence>
<dbReference type="InterPro" id="IPR036812">
    <property type="entry name" value="NAD(P)_OxRdtase_dom_sf"/>
</dbReference>
<dbReference type="RefSeq" id="XP_037158773.1">
    <property type="nucleotide sequence ID" value="XM_037314321.1"/>
</dbReference>
<dbReference type="EMBL" id="JACCJC010000091">
    <property type="protein sequence ID" value="KAF6226622.1"/>
    <property type="molecule type" value="Genomic_DNA"/>
</dbReference>
<sequence length="392" mass="43334">MDPAPPPKSLLGRHRLLSPSAAVKVSPLCIGAMNFGDAWAGMMGAVSKESVFELLDYFHDQGGNFIDTANNYQSEQSEMWIGEWMHKHPGIRDQMVIATKYTTSFSSYKGHDGIIHSNSAGNGSKSLHVSLRNSLHKLKTDYIDVLYVHWWDFTTSIPELMQSLNTVVQQGKVIYLGVSDTPAWIVSKANQYARDHGLRQFVVYQGQWSAASRDFERDIIPMCADEGMGLAPWGSLGAGNFKTKKQREELKGEGRNMFPPTENQIKLTDALEKVADRKSTAITSVALAYVMHKAPYVFPIVGGRKIEHLKGNIDALGLELSDEDMAEIDGAAPFDLGFPLNFLSQKPGGARGPGDVWLMDLAGHFDYVEGNKPIKPSKGQAETRSQPFTKQE</sequence>
<evidence type="ECO:0000259" key="5">
    <source>
        <dbReference type="Pfam" id="PF00248"/>
    </source>
</evidence>
<evidence type="ECO:0000256" key="2">
    <source>
        <dbReference type="ARBA" id="ARBA00023002"/>
    </source>
</evidence>
<comment type="similarity">
    <text evidence="3">Belongs to the aldo/keto reductase family. Aldo/keto reductase 2 subfamily.</text>
</comment>
<dbReference type="PANTHER" id="PTHR43364">
    <property type="entry name" value="NADH-SPECIFIC METHYLGLYOXAL REDUCTASE-RELATED"/>
    <property type="match status" value="1"/>
</dbReference>
<organism evidence="6 7">
    <name type="scientific">Letharia columbiana</name>
    <dbReference type="NCBI Taxonomy" id="112416"/>
    <lineage>
        <taxon>Eukaryota</taxon>
        <taxon>Fungi</taxon>
        <taxon>Dikarya</taxon>
        <taxon>Ascomycota</taxon>
        <taxon>Pezizomycotina</taxon>
        <taxon>Lecanoromycetes</taxon>
        <taxon>OSLEUM clade</taxon>
        <taxon>Lecanoromycetidae</taxon>
        <taxon>Lecanorales</taxon>
        <taxon>Lecanorineae</taxon>
        <taxon>Parmeliaceae</taxon>
        <taxon>Letharia</taxon>
    </lineage>
</organism>
<dbReference type="InterPro" id="IPR050523">
    <property type="entry name" value="AKR_Detox_Biosynth"/>
</dbReference>
<accession>A0A8H6CN81</accession>
<evidence type="ECO:0000313" key="7">
    <source>
        <dbReference type="Proteomes" id="UP000578531"/>
    </source>
</evidence>
<gene>
    <name evidence="6" type="ORF">HO173_012452</name>
</gene>
<reference evidence="6 7" key="1">
    <citation type="journal article" date="2020" name="Genomics">
        <title>Complete, high-quality genomes from long-read metagenomic sequencing of two wolf lichen thalli reveals enigmatic genome architecture.</title>
        <authorList>
            <person name="McKenzie S.K."/>
            <person name="Walston R.F."/>
            <person name="Allen J.L."/>
        </authorList>
    </citation>
    <scope>NUCLEOTIDE SEQUENCE [LARGE SCALE GENOMIC DNA]</scope>
    <source>
        <strain evidence="6">WasteWater2</strain>
    </source>
</reference>
<evidence type="ECO:0000256" key="1">
    <source>
        <dbReference type="ARBA" id="ARBA00022857"/>
    </source>
</evidence>
<keyword evidence="7" id="KW-1185">Reference proteome</keyword>
<comment type="caution">
    <text evidence="6">The sequence shown here is derived from an EMBL/GenBank/DDBJ whole genome shotgun (WGS) entry which is preliminary data.</text>
</comment>
<keyword evidence="1" id="KW-0521">NADP</keyword>
<dbReference type="SUPFAM" id="SSF51430">
    <property type="entry name" value="NAD(P)-linked oxidoreductase"/>
    <property type="match status" value="1"/>
</dbReference>
<dbReference type="AlphaFoldDB" id="A0A8H6CN81"/>
<dbReference type="CDD" id="cd19146">
    <property type="entry name" value="AKR_AKR9A1-2"/>
    <property type="match status" value="1"/>
</dbReference>
<protein>
    <recommendedName>
        <fullName evidence="5">NADP-dependent oxidoreductase domain-containing protein</fullName>
    </recommendedName>
</protein>
<evidence type="ECO:0000313" key="6">
    <source>
        <dbReference type="EMBL" id="KAF6226622.1"/>
    </source>
</evidence>
<feature type="domain" description="NADP-dependent oxidoreductase" evidence="5">
    <location>
        <begin position="27"/>
        <end position="331"/>
    </location>
</feature>
<dbReference type="Gene3D" id="3.20.20.100">
    <property type="entry name" value="NADP-dependent oxidoreductase domain"/>
    <property type="match status" value="1"/>
</dbReference>
<dbReference type="Proteomes" id="UP000578531">
    <property type="component" value="Unassembled WGS sequence"/>
</dbReference>